<keyword evidence="1" id="KW-0472">Membrane</keyword>
<keyword evidence="3" id="KW-1185">Reference proteome</keyword>
<name>A0A1H7JL30_9BACT</name>
<keyword evidence="1" id="KW-1133">Transmembrane helix</keyword>
<organism evidence="2 3">
    <name type="scientific">Chitinophaga rupis</name>
    <dbReference type="NCBI Taxonomy" id="573321"/>
    <lineage>
        <taxon>Bacteria</taxon>
        <taxon>Pseudomonadati</taxon>
        <taxon>Bacteroidota</taxon>
        <taxon>Chitinophagia</taxon>
        <taxon>Chitinophagales</taxon>
        <taxon>Chitinophagaceae</taxon>
        <taxon>Chitinophaga</taxon>
    </lineage>
</organism>
<gene>
    <name evidence="2" type="ORF">SAMN04488505_101820</name>
</gene>
<protein>
    <recommendedName>
        <fullName evidence="4">DUF4175 domain-containing protein</fullName>
    </recommendedName>
</protein>
<accession>A0A1H7JL30</accession>
<feature type="transmembrane region" description="Helical" evidence="1">
    <location>
        <begin position="47"/>
        <end position="68"/>
    </location>
</feature>
<feature type="transmembrane region" description="Helical" evidence="1">
    <location>
        <begin position="20"/>
        <end position="41"/>
    </location>
</feature>
<dbReference type="STRING" id="573321.SAMN04488505_101820"/>
<sequence>MADVRYLHRFHVLRQRWQMYTLLSRVLAGLTMAVVFTTLVYMMHGAWWWAIPNTILCLAALLLPAYSWKVTEADVIRYFNITYPEMEESSGLLLKPYEQLTFLEQLQAQKITQALDAIPTPQPLKKHLHICLLAFILVMTVSAGIGWWVHMETKRAVKESGTPQKTAAVKENILPEISGVTISIQPPVYTRKAKRQQQQFNLEAEEGAQLLWEIRTNKPVAALQLVLNDTAWITLQATDKTHTQWTGRAAAMRAGFYQVQLDGKLSDLYKIAVIKDQTPVINILTPKAYTIIDYGMPTRIALKVSVADDYGISNAHIQATVASGSGEAVKFKEQPINFGESFSSAGTQYTLEKTIDLAALGMQPGSELYFYIQAQDNHRQVARSGMYMVVLPDTAQLMNIEGMANSMNLKPEYFRSQRQIIIETEQLIRDKDTLAEKTFQRRSNDLGIDQRLLRLRYGKFLGEETENNIGDDRLEEEHDHDHAAANDAKDFNNAEKIIDQFSHKHDIAEDATFFDPATKSQLKATLTEMWNAERELRTYQPQAALPYEYKALRLLKDLQQKSRAYVAKTSVRTPPLKPEKRLTGELDKIILPLRQQQTAPAVTDKMAYALAILETLKSGSHLPDAVSLQVLQQAARQLATETATAPARYLPALQAMRQILAALEQQQNASPAAVAIAEQALYNLLPLPARLPQAGNATANISLSQQYFMNLQKK</sequence>
<dbReference type="Proteomes" id="UP000198984">
    <property type="component" value="Unassembled WGS sequence"/>
</dbReference>
<keyword evidence="1" id="KW-0812">Transmembrane</keyword>
<proteinExistence type="predicted"/>
<evidence type="ECO:0008006" key="4">
    <source>
        <dbReference type="Google" id="ProtNLM"/>
    </source>
</evidence>
<dbReference type="RefSeq" id="WP_089906846.1">
    <property type="nucleotide sequence ID" value="NZ_FOBB01000001.1"/>
</dbReference>
<evidence type="ECO:0000256" key="1">
    <source>
        <dbReference type="SAM" id="Phobius"/>
    </source>
</evidence>
<dbReference type="EMBL" id="FOBB01000001">
    <property type="protein sequence ID" value="SEK75134.1"/>
    <property type="molecule type" value="Genomic_DNA"/>
</dbReference>
<reference evidence="2 3" key="1">
    <citation type="submission" date="2016-10" db="EMBL/GenBank/DDBJ databases">
        <authorList>
            <person name="de Groot N.N."/>
        </authorList>
    </citation>
    <scope>NUCLEOTIDE SEQUENCE [LARGE SCALE GENOMIC DNA]</scope>
    <source>
        <strain evidence="2 3">DSM 21039</strain>
    </source>
</reference>
<dbReference type="AlphaFoldDB" id="A0A1H7JL30"/>
<feature type="transmembrane region" description="Helical" evidence="1">
    <location>
        <begin position="130"/>
        <end position="149"/>
    </location>
</feature>
<evidence type="ECO:0000313" key="2">
    <source>
        <dbReference type="EMBL" id="SEK75134.1"/>
    </source>
</evidence>
<dbReference type="OrthoDB" id="780137at2"/>
<evidence type="ECO:0000313" key="3">
    <source>
        <dbReference type="Proteomes" id="UP000198984"/>
    </source>
</evidence>